<dbReference type="GO" id="GO:0003676">
    <property type="term" value="F:nucleic acid binding"/>
    <property type="evidence" value="ECO:0007669"/>
    <property type="project" value="InterPro"/>
</dbReference>
<dbReference type="AlphaFoldDB" id="A0A8D0KYZ0"/>
<evidence type="ECO:0000313" key="3">
    <source>
        <dbReference type="Ensembl" id="ENSSOCP00000018974.1"/>
    </source>
</evidence>
<dbReference type="Gene3D" id="1.10.1200.30">
    <property type="match status" value="1"/>
</dbReference>
<sequence>MGQNKSAEETATVRLLLHILSKRGISYNETSVQRLLKWCRNHGYPADAVTALEPAKWAEVGERLWDAMAMGDQHASELATTWKLLSDTLKALRADRKAAQQASVPLEQTPGSLAGETASSASSVSGDCKNECPHCPPDCPCHHDNRKNQEAGAIPKMPPPKPPHGVHTDRVEPSAPPAEFLYPPLPDDSEEEWPDPPSDENQMVHSNDDVLADRKKQIVSQKCVGYDPRNRWTYIHRKVMSEGVVLPSVFPVTVTQGQPNKWVPFHWDMIKEVRKSVQSYGLMAPFTQALLDNIFRAQLLTPYDCQQMADMLLTPTQRLLWKDRWHKLCADAALANLDRQQGDPLYLIGFEQLTGAGAFLDIQLQARLPIEALPTTACLALKALMTLPEEGWAQRSYTQIWQGNQEPYMAFIDKLRDALNRQFANEEAKMAILMNPAIENANEDCKRILLALLRDASLVDMVEACNRVVSHITGIPHSPTGHAIIERMNQTLKRQLQKQKGGEPASSPPERLQKAIYVLNYLRLADGETVPPMVKHVQGMTGELFDLVKNVQVKVRNSETNQWEGPFQLIT</sequence>
<keyword evidence="4" id="KW-1185">Reference proteome</keyword>
<evidence type="ECO:0000313" key="4">
    <source>
        <dbReference type="Proteomes" id="UP000694551"/>
    </source>
</evidence>
<dbReference type="GO" id="GO:0016032">
    <property type="term" value="P:viral process"/>
    <property type="evidence" value="ECO:0007669"/>
    <property type="project" value="InterPro"/>
</dbReference>
<dbReference type="InterPro" id="IPR038124">
    <property type="entry name" value="B_retro_matrix_sf"/>
</dbReference>
<evidence type="ECO:0000256" key="1">
    <source>
        <dbReference type="SAM" id="MobiDB-lite"/>
    </source>
</evidence>
<dbReference type="InterPro" id="IPR050195">
    <property type="entry name" value="Primate_lentivir_Gag_pol-like"/>
</dbReference>
<proteinExistence type="predicted"/>
<reference evidence="3" key="1">
    <citation type="submission" date="2025-08" db="UniProtKB">
        <authorList>
            <consortium name="Ensembl"/>
        </authorList>
    </citation>
    <scope>IDENTIFICATION</scope>
</reference>
<dbReference type="Pfam" id="PF00607">
    <property type="entry name" value="Gag_p24"/>
    <property type="match status" value="1"/>
</dbReference>
<dbReference type="PANTHER" id="PTHR40389">
    <property type="entry name" value="ENDOGENOUS RETROVIRUS GROUP K MEMBER 24 GAG POLYPROTEIN-RELATED"/>
    <property type="match status" value="1"/>
</dbReference>
<dbReference type="InterPro" id="IPR008919">
    <property type="entry name" value="Retrov_capsid_N"/>
</dbReference>
<dbReference type="SUPFAM" id="SSF47943">
    <property type="entry name" value="Retrovirus capsid protein, N-terminal core domain"/>
    <property type="match status" value="1"/>
</dbReference>
<reference evidence="3" key="2">
    <citation type="submission" date="2025-09" db="UniProtKB">
        <authorList>
            <consortium name="Ensembl"/>
        </authorList>
    </citation>
    <scope>IDENTIFICATION</scope>
</reference>
<dbReference type="Gene3D" id="3.30.420.10">
    <property type="entry name" value="Ribonuclease H-like superfamily/Ribonuclease H"/>
    <property type="match status" value="1"/>
</dbReference>
<accession>A0A8D0KYZ0</accession>
<feature type="region of interest" description="Disordered" evidence="1">
    <location>
        <begin position="100"/>
        <end position="129"/>
    </location>
</feature>
<dbReference type="Proteomes" id="UP000694551">
    <property type="component" value="Unplaced"/>
</dbReference>
<name>A0A8D0KYZ0_STROC</name>
<dbReference type="Gene3D" id="1.10.375.10">
    <property type="entry name" value="Human Immunodeficiency Virus Type 1 Capsid Protein"/>
    <property type="match status" value="1"/>
</dbReference>
<dbReference type="InterPro" id="IPR001584">
    <property type="entry name" value="Integrase_cat-core"/>
</dbReference>
<dbReference type="InterPro" id="IPR036397">
    <property type="entry name" value="RNaseH_sf"/>
</dbReference>
<feature type="compositionally biased region" description="Acidic residues" evidence="1">
    <location>
        <begin position="187"/>
        <end position="198"/>
    </location>
</feature>
<dbReference type="Ensembl" id="ENSSOCT00000019453.1">
    <property type="protein sequence ID" value="ENSSOCP00000018974.1"/>
    <property type="gene ID" value="ENSSOCG00000014206.1"/>
</dbReference>
<dbReference type="InterPro" id="IPR045345">
    <property type="entry name" value="Gag_p24_C"/>
</dbReference>
<dbReference type="PROSITE" id="PS50994">
    <property type="entry name" value="INTEGRASE"/>
    <property type="match status" value="1"/>
</dbReference>
<dbReference type="SUPFAM" id="SSF47353">
    <property type="entry name" value="Retrovirus capsid dimerization domain-like"/>
    <property type="match status" value="1"/>
</dbReference>
<dbReference type="InterPro" id="IPR008916">
    <property type="entry name" value="Retrov_capsid_C"/>
</dbReference>
<evidence type="ECO:0000259" key="2">
    <source>
        <dbReference type="PROSITE" id="PS50994"/>
    </source>
</evidence>
<protein>
    <recommendedName>
        <fullName evidence="2">Integrase catalytic domain-containing protein</fullName>
    </recommendedName>
</protein>
<feature type="region of interest" description="Disordered" evidence="1">
    <location>
        <begin position="150"/>
        <end position="202"/>
    </location>
</feature>
<dbReference type="Pfam" id="PF19317">
    <property type="entry name" value="Gag_p24_C"/>
    <property type="match status" value="1"/>
</dbReference>
<organism evidence="3 4">
    <name type="scientific">Strix occidentalis caurina</name>
    <name type="common">northern spotted owl</name>
    <dbReference type="NCBI Taxonomy" id="311401"/>
    <lineage>
        <taxon>Eukaryota</taxon>
        <taxon>Metazoa</taxon>
        <taxon>Chordata</taxon>
        <taxon>Craniata</taxon>
        <taxon>Vertebrata</taxon>
        <taxon>Euteleostomi</taxon>
        <taxon>Archelosauria</taxon>
        <taxon>Archosauria</taxon>
        <taxon>Dinosauria</taxon>
        <taxon>Saurischia</taxon>
        <taxon>Theropoda</taxon>
        <taxon>Coelurosauria</taxon>
        <taxon>Aves</taxon>
        <taxon>Neognathae</taxon>
        <taxon>Neoaves</taxon>
        <taxon>Telluraves</taxon>
        <taxon>Strigiformes</taxon>
        <taxon>Strigidae</taxon>
        <taxon>Strix</taxon>
    </lineage>
</organism>
<dbReference type="GO" id="GO:0015074">
    <property type="term" value="P:DNA integration"/>
    <property type="evidence" value="ECO:0007669"/>
    <property type="project" value="InterPro"/>
</dbReference>
<feature type="domain" description="Integrase catalytic" evidence="2">
    <location>
        <begin position="469"/>
        <end position="540"/>
    </location>
</feature>
<dbReference type="PANTHER" id="PTHR40389:SF3">
    <property type="entry name" value="IGE-BINDING PROTEIN"/>
    <property type="match status" value="1"/>
</dbReference>
<dbReference type="Gene3D" id="1.10.150.490">
    <property type="entry name" value="Retroviral GAG p10 protein"/>
    <property type="match status" value="1"/>
</dbReference>
<dbReference type="SUPFAM" id="SSF53098">
    <property type="entry name" value="Ribonuclease H-like"/>
    <property type="match status" value="1"/>
</dbReference>
<dbReference type="InterPro" id="IPR012337">
    <property type="entry name" value="RNaseH-like_sf"/>
</dbReference>